<accession>A0A1H1RFA6</accession>
<gene>
    <name evidence="1" type="ORF">SAMN05216490_0983</name>
</gene>
<dbReference type="AlphaFoldDB" id="A0A1H1RFA6"/>
<dbReference type="Proteomes" id="UP000199679">
    <property type="component" value="Chromosome I"/>
</dbReference>
<evidence type="ECO:0000313" key="2">
    <source>
        <dbReference type="Proteomes" id="UP000199679"/>
    </source>
</evidence>
<name>A0A1H1RFA6_MUCMA</name>
<organism evidence="1 2">
    <name type="scientific">Mucilaginibacter mallensis</name>
    <dbReference type="NCBI Taxonomy" id="652787"/>
    <lineage>
        <taxon>Bacteria</taxon>
        <taxon>Pseudomonadati</taxon>
        <taxon>Bacteroidota</taxon>
        <taxon>Sphingobacteriia</taxon>
        <taxon>Sphingobacteriales</taxon>
        <taxon>Sphingobacteriaceae</taxon>
        <taxon>Mucilaginibacter</taxon>
    </lineage>
</organism>
<evidence type="ECO:0000313" key="1">
    <source>
        <dbReference type="EMBL" id="SDS34370.1"/>
    </source>
</evidence>
<protein>
    <submittedName>
        <fullName evidence="1">Uncharacterized protein</fullName>
    </submittedName>
</protein>
<dbReference type="EMBL" id="LT629740">
    <property type="protein sequence ID" value="SDS34370.1"/>
    <property type="molecule type" value="Genomic_DNA"/>
</dbReference>
<reference evidence="1 2" key="1">
    <citation type="submission" date="2016-10" db="EMBL/GenBank/DDBJ databases">
        <authorList>
            <person name="de Groot N.N."/>
        </authorList>
    </citation>
    <scope>NUCLEOTIDE SEQUENCE [LARGE SCALE GENOMIC DNA]</scope>
    <source>
        <strain evidence="1 2">MP1X4</strain>
    </source>
</reference>
<dbReference type="STRING" id="652787.SAMN05216490_0983"/>
<proteinExistence type="predicted"/>
<keyword evidence="2" id="KW-1185">Reference proteome</keyword>
<sequence>MELPKEYRSIDSVVSFNKILAYEGEPTSVKL</sequence>